<sequence>MEPLEDTVMETKNMKPRDRWRFCVAVDEISFANLTIDHARNGVGDGISRESRDGDEIWEVIKSGEEIVISS</sequence>
<organism evidence="1 2">
    <name type="scientific">Ficus carica</name>
    <name type="common">Common fig</name>
    <dbReference type="NCBI Taxonomy" id="3494"/>
    <lineage>
        <taxon>Eukaryota</taxon>
        <taxon>Viridiplantae</taxon>
        <taxon>Streptophyta</taxon>
        <taxon>Embryophyta</taxon>
        <taxon>Tracheophyta</taxon>
        <taxon>Spermatophyta</taxon>
        <taxon>Magnoliopsida</taxon>
        <taxon>eudicotyledons</taxon>
        <taxon>Gunneridae</taxon>
        <taxon>Pentapetalae</taxon>
        <taxon>rosids</taxon>
        <taxon>fabids</taxon>
        <taxon>Rosales</taxon>
        <taxon>Moraceae</taxon>
        <taxon>Ficeae</taxon>
        <taxon>Ficus</taxon>
    </lineage>
</organism>
<dbReference type="AlphaFoldDB" id="A0AA87ZS31"/>
<evidence type="ECO:0000313" key="1">
    <source>
        <dbReference type="EMBL" id="GMN42404.1"/>
    </source>
</evidence>
<gene>
    <name evidence="1" type="ORF">TIFTF001_011620</name>
</gene>
<name>A0AA87ZS31_FICCA</name>
<protein>
    <submittedName>
        <fullName evidence="1">Uncharacterized protein</fullName>
    </submittedName>
</protein>
<comment type="caution">
    <text evidence="1">The sequence shown here is derived from an EMBL/GenBank/DDBJ whole genome shotgun (WGS) entry which is preliminary data.</text>
</comment>
<keyword evidence="2" id="KW-1185">Reference proteome</keyword>
<accession>A0AA87ZS31</accession>
<dbReference type="Proteomes" id="UP001187192">
    <property type="component" value="Unassembled WGS sequence"/>
</dbReference>
<evidence type="ECO:0000313" key="2">
    <source>
        <dbReference type="Proteomes" id="UP001187192"/>
    </source>
</evidence>
<proteinExistence type="predicted"/>
<reference evidence="1" key="1">
    <citation type="submission" date="2023-07" db="EMBL/GenBank/DDBJ databases">
        <title>draft genome sequence of fig (Ficus carica).</title>
        <authorList>
            <person name="Takahashi T."/>
            <person name="Nishimura K."/>
        </authorList>
    </citation>
    <scope>NUCLEOTIDE SEQUENCE</scope>
</reference>
<dbReference type="EMBL" id="BTGU01000014">
    <property type="protein sequence ID" value="GMN42404.1"/>
    <property type="molecule type" value="Genomic_DNA"/>
</dbReference>